<keyword evidence="6" id="KW-1185">Reference proteome</keyword>
<dbReference type="EMBL" id="BOQP01000024">
    <property type="protein sequence ID" value="GIM75513.1"/>
    <property type="molecule type" value="Genomic_DNA"/>
</dbReference>
<proteinExistence type="predicted"/>
<dbReference type="Pfam" id="PF07987">
    <property type="entry name" value="DUF1775"/>
    <property type="match status" value="1"/>
</dbReference>
<organism evidence="5 6">
    <name type="scientific">Winogradskya consettensis</name>
    <dbReference type="NCBI Taxonomy" id="113560"/>
    <lineage>
        <taxon>Bacteria</taxon>
        <taxon>Bacillati</taxon>
        <taxon>Actinomycetota</taxon>
        <taxon>Actinomycetes</taxon>
        <taxon>Micromonosporales</taxon>
        <taxon>Micromonosporaceae</taxon>
        <taxon>Winogradskya</taxon>
    </lineage>
</organism>
<feature type="region of interest" description="Disordered" evidence="1">
    <location>
        <begin position="236"/>
        <end position="270"/>
    </location>
</feature>
<feature type="transmembrane region" description="Helical" evidence="2">
    <location>
        <begin position="212"/>
        <end position="233"/>
    </location>
</feature>
<dbReference type="InterPro" id="IPR012533">
    <property type="entry name" value="YcnI-copper_dom"/>
</dbReference>
<feature type="chain" id="PRO_5037043362" description="YncI copper-binding domain-containing protein" evidence="3">
    <location>
        <begin position="31"/>
        <end position="270"/>
    </location>
</feature>
<evidence type="ECO:0000313" key="6">
    <source>
        <dbReference type="Proteomes" id="UP000680865"/>
    </source>
</evidence>
<evidence type="ECO:0000313" key="5">
    <source>
        <dbReference type="EMBL" id="GIM75513.1"/>
    </source>
</evidence>
<comment type="caution">
    <text evidence="5">The sequence shown here is derived from an EMBL/GenBank/DDBJ whole genome shotgun (WGS) entry which is preliminary data.</text>
</comment>
<gene>
    <name evidence="5" type="ORF">Aco04nite_45730</name>
</gene>
<dbReference type="RefSeq" id="WP_212999264.1">
    <property type="nucleotide sequence ID" value="NZ_BOQP01000024.1"/>
</dbReference>
<reference evidence="5" key="1">
    <citation type="submission" date="2021-03" db="EMBL/GenBank/DDBJ databases">
        <title>Whole genome shotgun sequence of Actinoplanes consettensis NBRC 14913.</title>
        <authorList>
            <person name="Komaki H."/>
            <person name="Tamura T."/>
        </authorList>
    </citation>
    <scope>NUCLEOTIDE SEQUENCE</scope>
    <source>
        <strain evidence="5">NBRC 14913</strain>
    </source>
</reference>
<evidence type="ECO:0000256" key="1">
    <source>
        <dbReference type="SAM" id="MobiDB-lite"/>
    </source>
</evidence>
<evidence type="ECO:0000256" key="2">
    <source>
        <dbReference type="SAM" id="Phobius"/>
    </source>
</evidence>
<dbReference type="AlphaFoldDB" id="A0A919SRE9"/>
<evidence type="ECO:0000259" key="4">
    <source>
        <dbReference type="Pfam" id="PF07987"/>
    </source>
</evidence>
<dbReference type="Proteomes" id="UP000680865">
    <property type="component" value="Unassembled WGS sequence"/>
</dbReference>
<dbReference type="Gene3D" id="2.60.40.2230">
    <property type="entry name" value="Uncharacterised protein YcnI-like PF07987, DUF1775"/>
    <property type="match status" value="1"/>
</dbReference>
<feature type="signal peptide" evidence="3">
    <location>
        <begin position="1"/>
        <end position="30"/>
    </location>
</feature>
<feature type="domain" description="YncI copper-binding" evidence="4">
    <location>
        <begin position="32"/>
        <end position="152"/>
    </location>
</feature>
<keyword evidence="3" id="KW-0732">Signal</keyword>
<keyword evidence="2" id="KW-0812">Transmembrane</keyword>
<accession>A0A919SRE9</accession>
<keyword evidence="2" id="KW-1133">Transmembrane helix</keyword>
<name>A0A919SRE9_9ACTN</name>
<evidence type="ECO:0000256" key="3">
    <source>
        <dbReference type="SAM" id="SignalP"/>
    </source>
</evidence>
<keyword evidence="2" id="KW-0472">Membrane</keyword>
<sequence length="270" mass="27805">MSRLEKHRRAGILAATVATGVLGFAAPAAADVTVNPPSVPQGSGQDIAFKVTNTAQTPITKVKLVLPADLPVAEIYPLSVENWAPVIETKQLDTPVTSTDGSKLTQMTASITWVAAAGKELAPGASTDLTTAMGPMPSTSSMAFKVEATYADPAKGVPLSPVSISLTPAVAGQEYGGHASHTGAGAAETDNSELDAYVQQALAENAGSDGPGFWTVAGWVVALLAAAAAAVSIMRSRRQRPAAAEADSPEPEKKELVAASSWRYQEPDEK</sequence>
<protein>
    <recommendedName>
        <fullName evidence="4">YncI copper-binding domain-containing protein</fullName>
    </recommendedName>
</protein>
<dbReference type="InterPro" id="IPR038507">
    <property type="entry name" value="YcnI-like_sf"/>
</dbReference>